<protein>
    <submittedName>
        <fullName evidence="2">Uncharacterized protein</fullName>
    </submittedName>
</protein>
<dbReference type="AlphaFoldDB" id="A0A6C0J4F4"/>
<organism evidence="2">
    <name type="scientific">viral metagenome</name>
    <dbReference type="NCBI Taxonomy" id="1070528"/>
    <lineage>
        <taxon>unclassified sequences</taxon>
        <taxon>metagenomes</taxon>
        <taxon>organismal metagenomes</taxon>
    </lineage>
</organism>
<dbReference type="EMBL" id="MN740313">
    <property type="protein sequence ID" value="QHT99739.1"/>
    <property type="molecule type" value="Genomic_DNA"/>
</dbReference>
<accession>A0A6C0J4F4</accession>
<reference evidence="2" key="1">
    <citation type="journal article" date="2020" name="Nature">
        <title>Giant virus diversity and host interactions through global metagenomics.</title>
        <authorList>
            <person name="Schulz F."/>
            <person name="Roux S."/>
            <person name="Paez-Espino D."/>
            <person name="Jungbluth S."/>
            <person name="Walsh D.A."/>
            <person name="Denef V.J."/>
            <person name="McMahon K.D."/>
            <person name="Konstantinidis K.T."/>
            <person name="Eloe-Fadrosh E.A."/>
            <person name="Kyrpides N.C."/>
            <person name="Woyke T."/>
        </authorList>
    </citation>
    <scope>NUCLEOTIDE SEQUENCE</scope>
    <source>
        <strain evidence="2">GVMAG-M-3300025727-45</strain>
    </source>
</reference>
<sequence length="174" mass="19902">MLELLEYNIHFYLAGFIIFAALELALSVFNVSIMDYFMPLKKPVYILAGISAFLFAIKRDNWLPFLGQTVFPHNILQDQEPEDATEELQISTSIPNAKIVYWASSDKTTDVFEAYADYSNAGITTTNEKGEAILKIRKSTGYIVPSGKYIKRHVHYRIGKGKHSMLGRVRTYFY</sequence>
<evidence type="ECO:0000313" key="2">
    <source>
        <dbReference type="EMBL" id="QHT99739.1"/>
    </source>
</evidence>
<name>A0A6C0J4F4_9ZZZZ</name>
<proteinExistence type="predicted"/>
<keyword evidence="1" id="KW-0812">Transmembrane</keyword>
<evidence type="ECO:0000256" key="1">
    <source>
        <dbReference type="SAM" id="Phobius"/>
    </source>
</evidence>
<feature type="transmembrane region" description="Helical" evidence="1">
    <location>
        <begin position="12"/>
        <end position="34"/>
    </location>
</feature>
<keyword evidence="1" id="KW-0472">Membrane</keyword>
<keyword evidence="1" id="KW-1133">Transmembrane helix</keyword>